<keyword evidence="1" id="KW-1133">Transmembrane helix</keyword>
<dbReference type="AlphaFoldDB" id="A0A553SU60"/>
<evidence type="ECO:0008006" key="4">
    <source>
        <dbReference type="Google" id="ProtNLM"/>
    </source>
</evidence>
<evidence type="ECO:0000256" key="1">
    <source>
        <dbReference type="SAM" id="Phobius"/>
    </source>
</evidence>
<sequence length="152" mass="17934">MLFLLLTVIMLNVIAFLIPKKISKIELLATTLFASYLQVITDVYLDVKYDLYGYFDKGADWGAFIYILGIYPAINVIFLNYYPSRKQLYKQAIYILLWSALAMLYEKLFILTGTFYLNGWKHIYSVFTYPVLYILLMLFHKTIIKYVKESKL</sequence>
<proteinExistence type="predicted"/>
<keyword evidence="1" id="KW-0472">Membrane</keyword>
<accession>A0A553SU60</accession>
<organism evidence="2 3">
    <name type="scientific">Niallia circulans</name>
    <name type="common">Bacillus circulans</name>
    <dbReference type="NCBI Taxonomy" id="1397"/>
    <lineage>
        <taxon>Bacteria</taxon>
        <taxon>Bacillati</taxon>
        <taxon>Bacillota</taxon>
        <taxon>Bacilli</taxon>
        <taxon>Bacillales</taxon>
        <taxon>Bacillaceae</taxon>
        <taxon>Niallia</taxon>
    </lineage>
</organism>
<gene>
    <name evidence="2" type="ORF">CEQ21_06420</name>
</gene>
<dbReference type="EMBL" id="RIBP01000001">
    <property type="protein sequence ID" value="TRZ40532.1"/>
    <property type="molecule type" value="Genomic_DNA"/>
</dbReference>
<name>A0A553SU60_NIACI</name>
<feature type="transmembrane region" description="Helical" evidence="1">
    <location>
        <begin position="123"/>
        <end position="144"/>
    </location>
</feature>
<reference evidence="3" key="1">
    <citation type="submission" date="2018-10" db="EMBL/GenBank/DDBJ databases">
        <title>FDA dAtabase for Regulatory Grade micrObial Sequences (FDA-ARGOS): Supporting development and validation of Infectious Disease Dx tests.</title>
        <authorList>
            <person name="Minogue T."/>
            <person name="Wolcott M."/>
            <person name="Wasieloski L."/>
            <person name="Aguilar W."/>
            <person name="Moore D."/>
            <person name="Tallon L."/>
            <person name="Sadzewicz L."/>
            <person name="Sengamalay N."/>
            <person name="Ott S."/>
            <person name="Godinez A."/>
            <person name="Nagaraj S."/>
            <person name="Vavikolanu K."/>
            <person name="Vyas G."/>
            <person name="Nadendla S."/>
            <person name="George J."/>
            <person name="Sichtig H."/>
        </authorList>
    </citation>
    <scope>NUCLEOTIDE SEQUENCE [LARGE SCALE GENOMIC DNA]</scope>
    <source>
        <strain evidence="3">FDAARGOS_343</strain>
    </source>
</reference>
<dbReference type="NCBIfam" id="NF041644">
    <property type="entry name" value="CBO0543_fam"/>
    <property type="match status" value="1"/>
</dbReference>
<evidence type="ECO:0000313" key="3">
    <source>
        <dbReference type="Proteomes" id="UP000319837"/>
    </source>
</evidence>
<dbReference type="RefSeq" id="WP_185763921.1">
    <property type="nucleotide sequence ID" value="NZ_RIBP01000001.1"/>
</dbReference>
<protein>
    <recommendedName>
        <fullName evidence="4">Rod shape-determining protein MreD</fullName>
    </recommendedName>
</protein>
<keyword evidence="1" id="KW-0812">Transmembrane</keyword>
<comment type="caution">
    <text evidence="2">The sequence shown here is derived from an EMBL/GenBank/DDBJ whole genome shotgun (WGS) entry which is preliminary data.</text>
</comment>
<dbReference type="InterPro" id="IPR048147">
    <property type="entry name" value="CBO0543-like"/>
</dbReference>
<evidence type="ECO:0000313" key="2">
    <source>
        <dbReference type="EMBL" id="TRZ40532.1"/>
    </source>
</evidence>
<feature type="transmembrane region" description="Helical" evidence="1">
    <location>
        <begin position="94"/>
        <end position="117"/>
    </location>
</feature>
<feature type="transmembrane region" description="Helical" evidence="1">
    <location>
        <begin position="61"/>
        <end position="82"/>
    </location>
</feature>
<dbReference type="Proteomes" id="UP000319837">
    <property type="component" value="Unassembled WGS sequence"/>
</dbReference>